<feature type="compositionally biased region" description="Gly residues" evidence="1">
    <location>
        <begin position="118"/>
        <end position="152"/>
    </location>
</feature>
<sequence length="181" mass="18011">MVFKICFLFQAVDPAPVPWENKLYLAALGVGVGSSLGFMFPFMNTPAYYCHHVGKVPKVKMALYSFPSVWLCLGVLWFSLCYWGPYLWDPEDKGIMPVPKPLTSLGLISAAGGGGALPPAGGGGGAPPAGGGGGAPPAEGGGGAPPADGGGDAPSAPPDEGGGAPPAAPEEAPPAPAPEEG</sequence>
<feature type="transmembrane region" description="Helical" evidence="2">
    <location>
        <begin position="63"/>
        <end position="88"/>
    </location>
</feature>
<evidence type="ECO:0000256" key="1">
    <source>
        <dbReference type="SAM" id="MobiDB-lite"/>
    </source>
</evidence>
<keyword evidence="2" id="KW-0812">Transmembrane</keyword>
<protein>
    <submittedName>
        <fullName evidence="3">Uncharacterized protein</fullName>
    </submittedName>
</protein>
<organism evidence="3 4">
    <name type="scientific">Loxostege sticticalis</name>
    <name type="common">Beet webworm moth</name>
    <dbReference type="NCBI Taxonomy" id="481309"/>
    <lineage>
        <taxon>Eukaryota</taxon>
        <taxon>Metazoa</taxon>
        <taxon>Ecdysozoa</taxon>
        <taxon>Arthropoda</taxon>
        <taxon>Hexapoda</taxon>
        <taxon>Insecta</taxon>
        <taxon>Pterygota</taxon>
        <taxon>Neoptera</taxon>
        <taxon>Endopterygota</taxon>
        <taxon>Lepidoptera</taxon>
        <taxon>Glossata</taxon>
        <taxon>Ditrysia</taxon>
        <taxon>Pyraloidea</taxon>
        <taxon>Crambidae</taxon>
        <taxon>Pyraustinae</taxon>
        <taxon>Loxostege</taxon>
    </lineage>
</organism>
<proteinExistence type="predicted"/>
<keyword evidence="2" id="KW-0472">Membrane</keyword>
<keyword evidence="2" id="KW-1133">Transmembrane helix</keyword>
<dbReference type="EMBL" id="JBEUOH010000006">
    <property type="protein sequence ID" value="KAL0892953.1"/>
    <property type="molecule type" value="Genomic_DNA"/>
</dbReference>
<reference evidence="3 4" key="1">
    <citation type="submission" date="2024-06" db="EMBL/GenBank/DDBJ databases">
        <title>A chromosome-level genome assembly of beet webworm, Loxostege sticticalis.</title>
        <authorList>
            <person name="Zhang Y."/>
        </authorList>
    </citation>
    <scope>NUCLEOTIDE SEQUENCE [LARGE SCALE GENOMIC DNA]</scope>
    <source>
        <strain evidence="3">AQ026</strain>
        <tissue evidence="3">Whole body</tissue>
    </source>
</reference>
<gene>
    <name evidence="3" type="ORF">ABMA27_014625</name>
</gene>
<accession>A0ABR3I9J5</accession>
<evidence type="ECO:0000313" key="3">
    <source>
        <dbReference type="EMBL" id="KAL0892953.1"/>
    </source>
</evidence>
<name>A0ABR3I9J5_LOXSC</name>
<keyword evidence="4" id="KW-1185">Reference proteome</keyword>
<feature type="region of interest" description="Disordered" evidence="1">
    <location>
        <begin position="118"/>
        <end position="181"/>
    </location>
</feature>
<evidence type="ECO:0000313" key="4">
    <source>
        <dbReference type="Proteomes" id="UP001549920"/>
    </source>
</evidence>
<comment type="caution">
    <text evidence="3">The sequence shown here is derived from an EMBL/GenBank/DDBJ whole genome shotgun (WGS) entry which is preliminary data.</text>
</comment>
<feature type="compositionally biased region" description="Pro residues" evidence="1">
    <location>
        <begin position="166"/>
        <end position="181"/>
    </location>
</feature>
<evidence type="ECO:0000256" key="2">
    <source>
        <dbReference type="SAM" id="Phobius"/>
    </source>
</evidence>
<feature type="transmembrane region" description="Helical" evidence="2">
    <location>
        <begin position="24"/>
        <end position="42"/>
    </location>
</feature>
<dbReference type="Proteomes" id="UP001549920">
    <property type="component" value="Unassembled WGS sequence"/>
</dbReference>